<proteinExistence type="predicted"/>
<gene>
    <name evidence="1" type="ORF">HDC02551</name>
</gene>
<reference evidence="1" key="1">
    <citation type="journal article" date="2003" name="Genome Biol.">
        <title>An integrated gene annotation and transcriptional profiling approach towards the full gene content of the Drosophila genome.</title>
        <authorList>
            <person name="Hild M."/>
            <person name="Beckmann B."/>
            <person name="Haas S.A."/>
            <person name="Koch B."/>
            <person name="Solovyev V."/>
            <person name="Busold C."/>
            <person name="Fellenberg K."/>
            <person name="Boutros M."/>
            <person name="Vingron M."/>
            <person name="Sauer F."/>
            <person name="Hoheisel J.D."/>
            <person name="Paro R."/>
        </authorList>
    </citation>
    <scope>NUCLEOTIDE SEQUENCE</scope>
</reference>
<organism evidence="1">
    <name type="scientific">Drosophila melanogaster</name>
    <name type="common">Fruit fly</name>
    <dbReference type="NCBI Taxonomy" id="7227"/>
    <lineage>
        <taxon>Eukaryota</taxon>
        <taxon>Metazoa</taxon>
        <taxon>Ecdysozoa</taxon>
        <taxon>Arthropoda</taxon>
        <taxon>Hexapoda</taxon>
        <taxon>Insecta</taxon>
        <taxon>Pterygota</taxon>
        <taxon>Neoptera</taxon>
        <taxon>Endopterygota</taxon>
        <taxon>Diptera</taxon>
        <taxon>Brachycera</taxon>
        <taxon>Muscomorpha</taxon>
        <taxon>Ephydroidea</taxon>
        <taxon>Drosophilidae</taxon>
        <taxon>Drosophila</taxon>
        <taxon>Sophophora</taxon>
    </lineage>
</organism>
<name>Q6IHH9_DROME</name>
<dbReference type="EMBL" id="BK003437">
    <property type="protein sequence ID" value="DAA03636.1"/>
    <property type="molecule type" value="Genomic_DNA"/>
</dbReference>
<protein>
    <submittedName>
        <fullName evidence="1">HDC02551</fullName>
    </submittedName>
</protein>
<accession>Q6IHH9</accession>
<sequence length="120" mass="13140">MNGAQNLQSLDHRLRCAVALQAPFTKKKADRSEGQRDTTIALAILRGKQTVCLFVREPIRSDPEPLPAIESDSRRVNVSPTSDQFSALHAKNFDCIAQLEWESLGPNIVAVPSAASELLT</sequence>
<dbReference type="AlphaFoldDB" id="Q6IHH9"/>
<evidence type="ECO:0000313" key="1">
    <source>
        <dbReference type="EMBL" id="DAA03636.1"/>
    </source>
</evidence>